<dbReference type="Proteomes" id="UP001296104">
    <property type="component" value="Unassembled WGS sequence"/>
</dbReference>
<dbReference type="InterPro" id="IPR002656">
    <property type="entry name" value="Acyl_transf_3_dom"/>
</dbReference>
<feature type="compositionally biased region" description="Polar residues" evidence="1">
    <location>
        <begin position="436"/>
        <end position="447"/>
    </location>
</feature>
<feature type="transmembrane region" description="Helical" evidence="2">
    <location>
        <begin position="732"/>
        <end position="751"/>
    </location>
</feature>
<feature type="region of interest" description="Disordered" evidence="1">
    <location>
        <begin position="1075"/>
        <end position="1094"/>
    </location>
</feature>
<dbReference type="PANTHER" id="PTHR38121:SF2">
    <property type="entry name" value="ACYLTRANSFERASE 3 DOMAIN-CONTAINING PROTEIN"/>
    <property type="match status" value="1"/>
</dbReference>
<feature type="transmembrane region" description="Helical" evidence="2">
    <location>
        <begin position="976"/>
        <end position="996"/>
    </location>
</feature>
<dbReference type="SUPFAM" id="SSF49899">
    <property type="entry name" value="Concanavalin A-like lectins/glucanases"/>
    <property type="match status" value="1"/>
</dbReference>
<dbReference type="InterPro" id="IPR013320">
    <property type="entry name" value="ConA-like_dom_sf"/>
</dbReference>
<feature type="region of interest" description="Disordered" evidence="1">
    <location>
        <begin position="519"/>
        <end position="563"/>
    </location>
</feature>
<evidence type="ECO:0000259" key="5">
    <source>
        <dbReference type="Pfam" id="PF01757"/>
    </source>
</evidence>
<comment type="caution">
    <text evidence="6">The sequence shown here is derived from an EMBL/GenBank/DDBJ whole genome shotgun (WGS) entry which is preliminary data.</text>
</comment>
<feature type="domain" description="GH16" evidence="4">
    <location>
        <begin position="108"/>
        <end position="268"/>
    </location>
</feature>
<keyword evidence="2" id="KW-1133">Transmembrane helix</keyword>
<dbReference type="GO" id="GO:0004553">
    <property type="term" value="F:hydrolase activity, hydrolyzing O-glycosyl compounds"/>
    <property type="evidence" value="ECO:0007669"/>
    <property type="project" value="InterPro"/>
</dbReference>
<dbReference type="GO" id="GO:0016747">
    <property type="term" value="F:acyltransferase activity, transferring groups other than amino-acyl groups"/>
    <property type="evidence" value="ECO:0007669"/>
    <property type="project" value="InterPro"/>
</dbReference>
<protein>
    <recommendedName>
        <fullName evidence="8">GH16 domain-containing protein</fullName>
    </recommendedName>
</protein>
<feature type="region of interest" description="Disordered" evidence="1">
    <location>
        <begin position="416"/>
        <end position="495"/>
    </location>
</feature>
<feature type="transmembrane region" description="Helical" evidence="2">
    <location>
        <begin position="642"/>
        <end position="666"/>
    </location>
</feature>
<proteinExistence type="predicted"/>
<gene>
    <name evidence="6" type="ORF">LECACI_7A001981</name>
</gene>
<feature type="compositionally biased region" description="Basic and acidic residues" evidence="1">
    <location>
        <begin position="1085"/>
        <end position="1094"/>
    </location>
</feature>
<feature type="transmembrane region" description="Helical" evidence="2">
    <location>
        <begin position="341"/>
        <end position="362"/>
    </location>
</feature>
<sequence length="1094" mass="123044">MLCLVVLPLLWRLVEGANSNVTLASDCSCGFQDPTTKDLFTDSIILYFNETGVDTNVFEIRNYQNKNQKGWNTVFKQGARPSNVWIGNNDSLPWQDAVDGTQPSLEMYLDALDQYQHRSQGAELRSLRRDILYGTFRASMRSAQPWVGGSAMSMYLQYNSTQQLYLDLLNMDSANAARVMQTINGEWPDNEIAVNYTLLQEGDPPKIPPLQPWDFLDTRIDWGNRTVDFWIGQNRTRHVTKDDRTLPTTPESLYLSHWSTGDANYMQGPPPNRTVANVRWIRAFFNSSTMTADDHKRWDQKCNAEEACSIDDVTLRGSTAYSPASTVPWELPVLHSHIRTAAGYVAAAFSCFGIAAILNALVRRGPWYRLKNIRLPGTQRESLHALRQSLRRSMPHHHHSSRDYPLRPLRSISQTGLVQASGSETPVPGYTFAPNGYTSTGQNSGTMTPLPPYEDKTGSPWQPSAAHSRKSSSINQPQSKLSPSLITPSPGHLPAIRGARASAYERETDVSTERNRALLELGGTSTPSDDEIRPAGPSLDSRRSHSSAERREMRPVGEEKQGSFMDLEDGKLDEKANDRYRAQHDEGKTSFHVAPAPQDESVARVLMQPGPVPDAMIGAASAEPRTEQPAKAPNQPQQRIDYLAGLVAICCVMVTARHFTLTFWPYIPEAQGEVKHFAADEILSPIFGPFILTPLWIGPFFVTSCRFLAQRYLRTGKLNDVANKMLLRAPRMLIPCFVFITLEYFLISLGLTSRLQWLPSVSYSTWPYVVPQPNFGVFLNEGVELAYITPNAAPEIINHYCVGVLWTIPVQLQFSFVTLLATVLIRDVKKPWKRMLFYTLTIVLGWYANSWSACHWLGLLLADADITYNWIKWTQARWWRLYPVLFLAAGLAATTPLINLFNSDIYYFSFSSWENGIRPDPTTGRPILETVPSIYYAYPPYYTPSLSVLTFSAGLQVCVELSTWAQKFLSMKVITFFHPHIMTIYLIHGFIFWSLGSYTAVALSSTDLPYWAILIIIALVCYTVIFLVTVLTTPMIEFATKGATKNIWRWATEAPVPHRNTTAPFTKAIVLDREGEAETAEGETTETKKGWTTA</sequence>
<evidence type="ECO:0000256" key="2">
    <source>
        <dbReference type="SAM" id="Phobius"/>
    </source>
</evidence>
<organism evidence="6 7">
    <name type="scientific">Lecanosticta acicola</name>
    <dbReference type="NCBI Taxonomy" id="111012"/>
    <lineage>
        <taxon>Eukaryota</taxon>
        <taxon>Fungi</taxon>
        <taxon>Dikarya</taxon>
        <taxon>Ascomycota</taxon>
        <taxon>Pezizomycotina</taxon>
        <taxon>Dothideomycetes</taxon>
        <taxon>Dothideomycetidae</taxon>
        <taxon>Mycosphaerellales</taxon>
        <taxon>Mycosphaerellaceae</taxon>
        <taxon>Lecanosticta</taxon>
    </lineage>
</organism>
<feature type="compositionally biased region" description="Polar residues" evidence="1">
    <location>
        <begin position="471"/>
        <end position="487"/>
    </location>
</feature>
<feature type="domain" description="Acyltransferase 3" evidence="5">
    <location>
        <begin position="645"/>
        <end position="1027"/>
    </location>
</feature>
<keyword evidence="7" id="KW-1185">Reference proteome</keyword>
<dbReference type="Pfam" id="PF01757">
    <property type="entry name" value="Acyl_transf_3"/>
    <property type="match status" value="1"/>
</dbReference>
<dbReference type="CDD" id="cd00413">
    <property type="entry name" value="Glyco_hydrolase_16"/>
    <property type="match status" value="1"/>
</dbReference>
<feature type="compositionally biased region" description="Basic and acidic residues" evidence="1">
    <location>
        <begin position="540"/>
        <end position="561"/>
    </location>
</feature>
<feature type="transmembrane region" description="Helical" evidence="2">
    <location>
        <begin position="804"/>
        <end position="825"/>
    </location>
</feature>
<dbReference type="PANTHER" id="PTHR38121">
    <property type="entry name" value="GH16 DOMAIN-CONTAINING PROTEIN"/>
    <property type="match status" value="1"/>
</dbReference>
<feature type="transmembrane region" description="Helical" evidence="2">
    <location>
        <begin position="837"/>
        <end position="861"/>
    </location>
</feature>
<keyword evidence="2" id="KW-0472">Membrane</keyword>
<dbReference type="AlphaFoldDB" id="A0AAI8YU10"/>
<feature type="transmembrane region" description="Helical" evidence="2">
    <location>
        <begin position="686"/>
        <end position="709"/>
    </location>
</feature>
<evidence type="ECO:0000313" key="6">
    <source>
        <dbReference type="EMBL" id="CAK3870799.1"/>
    </source>
</evidence>
<evidence type="ECO:0000256" key="1">
    <source>
        <dbReference type="SAM" id="MobiDB-lite"/>
    </source>
</evidence>
<feature type="transmembrane region" description="Helical" evidence="2">
    <location>
        <begin position="881"/>
        <end position="901"/>
    </location>
</feature>
<feature type="signal peptide" evidence="3">
    <location>
        <begin position="1"/>
        <end position="16"/>
    </location>
</feature>
<accession>A0AAI8YU10</accession>
<name>A0AAI8YU10_9PEZI</name>
<reference evidence="6" key="1">
    <citation type="submission" date="2023-11" db="EMBL/GenBank/DDBJ databases">
        <authorList>
            <person name="Alioto T."/>
            <person name="Alioto T."/>
            <person name="Gomez Garrido J."/>
        </authorList>
    </citation>
    <scope>NUCLEOTIDE SEQUENCE</scope>
</reference>
<feature type="chain" id="PRO_5042602516" description="GH16 domain-containing protein" evidence="3">
    <location>
        <begin position="17"/>
        <end position="1094"/>
    </location>
</feature>
<dbReference type="EMBL" id="CAVMBE010000008">
    <property type="protein sequence ID" value="CAK3870799.1"/>
    <property type="molecule type" value="Genomic_DNA"/>
</dbReference>
<dbReference type="Pfam" id="PF00722">
    <property type="entry name" value="Glyco_hydro_16"/>
    <property type="match status" value="1"/>
</dbReference>
<dbReference type="InterPro" id="IPR000757">
    <property type="entry name" value="Beta-glucanase-like"/>
</dbReference>
<keyword evidence="3" id="KW-0732">Signal</keyword>
<keyword evidence="2" id="KW-0812">Transmembrane</keyword>
<evidence type="ECO:0000259" key="4">
    <source>
        <dbReference type="Pfam" id="PF00722"/>
    </source>
</evidence>
<evidence type="ECO:0000256" key="3">
    <source>
        <dbReference type="SAM" id="SignalP"/>
    </source>
</evidence>
<dbReference type="Gene3D" id="2.60.120.200">
    <property type="match status" value="1"/>
</dbReference>
<evidence type="ECO:0008006" key="8">
    <source>
        <dbReference type="Google" id="ProtNLM"/>
    </source>
</evidence>
<evidence type="ECO:0000313" key="7">
    <source>
        <dbReference type="Proteomes" id="UP001296104"/>
    </source>
</evidence>
<feature type="transmembrane region" description="Helical" evidence="2">
    <location>
        <begin position="1008"/>
        <end position="1031"/>
    </location>
</feature>
<dbReference type="GO" id="GO:0005975">
    <property type="term" value="P:carbohydrate metabolic process"/>
    <property type="evidence" value="ECO:0007669"/>
    <property type="project" value="InterPro"/>
</dbReference>